<organism evidence="5 6">
    <name type="scientific">Candidatus Liptonbacteria bacterium RIFCSPLOWO2_01_FULL_56_20</name>
    <dbReference type="NCBI Taxonomy" id="1798652"/>
    <lineage>
        <taxon>Bacteria</taxon>
        <taxon>Candidatus Liptoniibacteriota</taxon>
    </lineage>
</organism>
<dbReference type="HAMAP" id="MF_00434">
    <property type="entry name" value="Pterin_4_alpha"/>
    <property type="match status" value="1"/>
</dbReference>
<dbReference type="PANTHER" id="PTHR12599:SF0">
    <property type="entry name" value="PTERIN-4-ALPHA-CARBINOLAMINE DEHYDRATASE"/>
    <property type="match status" value="1"/>
</dbReference>
<accession>A0A1G2CKZ5</accession>
<dbReference type="Pfam" id="PF01329">
    <property type="entry name" value="Pterin_4a"/>
    <property type="match status" value="1"/>
</dbReference>
<proteinExistence type="inferred from homology"/>
<dbReference type="CDD" id="cd00913">
    <property type="entry name" value="PCD_DCoH_subfamily_a"/>
    <property type="match status" value="1"/>
</dbReference>
<comment type="caution">
    <text evidence="5">The sequence shown here is derived from an EMBL/GenBank/DDBJ whole genome shotgun (WGS) entry which is preliminary data.</text>
</comment>
<dbReference type="InterPro" id="IPR036428">
    <property type="entry name" value="PCD_sf"/>
</dbReference>
<dbReference type="AlphaFoldDB" id="A0A1G2CKZ5"/>
<reference evidence="5 6" key="1">
    <citation type="journal article" date="2016" name="Nat. Commun.">
        <title>Thousands of microbial genomes shed light on interconnected biogeochemical processes in an aquifer system.</title>
        <authorList>
            <person name="Anantharaman K."/>
            <person name="Brown C.T."/>
            <person name="Hug L.A."/>
            <person name="Sharon I."/>
            <person name="Castelle C.J."/>
            <person name="Probst A.J."/>
            <person name="Thomas B.C."/>
            <person name="Singh A."/>
            <person name="Wilkins M.J."/>
            <person name="Karaoz U."/>
            <person name="Brodie E.L."/>
            <person name="Williams K.H."/>
            <person name="Hubbard S.S."/>
            <person name="Banfield J.F."/>
        </authorList>
    </citation>
    <scope>NUCLEOTIDE SEQUENCE [LARGE SCALE GENOMIC DNA]</scope>
</reference>
<evidence type="ECO:0000313" key="5">
    <source>
        <dbReference type="EMBL" id="OGZ01331.1"/>
    </source>
</evidence>
<dbReference type="EMBL" id="MHLC01000014">
    <property type="protein sequence ID" value="OGZ01331.1"/>
    <property type="molecule type" value="Genomic_DNA"/>
</dbReference>
<dbReference type="EC" id="4.2.1.96" evidence="4"/>
<keyword evidence="3 4" id="KW-0456">Lyase</keyword>
<dbReference type="Gene3D" id="3.30.1360.20">
    <property type="entry name" value="Transcriptional coactivator/pterin dehydratase"/>
    <property type="match status" value="1"/>
</dbReference>
<evidence type="ECO:0000313" key="6">
    <source>
        <dbReference type="Proteomes" id="UP000178495"/>
    </source>
</evidence>
<name>A0A1G2CKZ5_9BACT</name>
<evidence type="ECO:0000256" key="1">
    <source>
        <dbReference type="ARBA" id="ARBA00001554"/>
    </source>
</evidence>
<dbReference type="InterPro" id="IPR001533">
    <property type="entry name" value="Pterin_deHydtase"/>
</dbReference>
<dbReference type="STRING" id="1798652.A3A43_03545"/>
<gene>
    <name evidence="5" type="ORF">A3A43_03545</name>
</gene>
<evidence type="ECO:0000256" key="4">
    <source>
        <dbReference type="HAMAP-Rule" id="MF_00434"/>
    </source>
</evidence>
<evidence type="ECO:0000256" key="2">
    <source>
        <dbReference type="ARBA" id="ARBA00006472"/>
    </source>
</evidence>
<dbReference type="Proteomes" id="UP000178495">
    <property type="component" value="Unassembled WGS sequence"/>
</dbReference>
<dbReference type="GO" id="GO:0006729">
    <property type="term" value="P:tetrahydrobiopterin biosynthetic process"/>
    <property type="evidence" value="ECO:0007669"/>
    <property type="project" value="InterPro"/>
</dbReference>
<dbReference type="SUPFAM" id="SSF55248">
    <property type="entry name" value="PCD-like"/>
    <property type="match status" value="1"/>
</dbReference>
<dbReference type="GO" id="GO:0008124">
    <property type="term" value="F:4-alpha-hydroxytetrahydrobiopterin dehydratase activity"/>
    <property type="evidence" value="ECO:0007669"/>
    <property type="project" value="UniProtKB-UniRule"/>
</dbReference>
<sequence>MKLSEKKCAPCEGGVPPLQGETLKKCHEELKNGWEVIGQSKIKKEFNFRNFREAVVFVNKVAAVAEHERHHPDILILYSRVIIELWTHAIRGLSENDFILAAKIDELVPR</sequence>
<comment type="similarity">
    <text evidence="2 4">Belongs to the pterin-4-alpha-carbinolamine dehydratase family.</text>
</comment>
<protein>
    <recommendedName>
        <fullName evidence="4">Putative pterin-4-alpha-carbinolamine dehydratase</fullName>
        <shortName evidence="4">PHS</shortName>
        <ecNumber evidence="4">4.2.1.96</ecNumber>
    </recommendedName>
    <alternativeName>
        <fullName evidence="4">4-alpha-hydroxy-tetrahydropterin dehydratase</fullName>
    </alternativeName>
    <alternativeName>
        <fullName evidence="4">Pterin carbinolamine dehydratase</fullName>
        <shortName evidence="4">PCD</shortName>
    </alternativeName>
</protein>
<dbReference type="PANTHER" id="PTHR12599">
    <property type="entry name" value="PTERIN-4-ALPHA-CARBINOLAMINE DEHYDRATASE"/>
    <property type="match status" value="1"/>
</dbReference>
<evidence type="ECO:0000256" key="3">
    <source>
        <dbReference type="ARBA" id="ARBA00023239"/>
    </source>
</evidence>
<comment type="catalytic activity">
    <reaction evidence="1 4">
        <text>(4aS,6R)-4a-hydroxy-L-erythro-5,6,7,8-tetrahydrobiopterin = (6R)-L-erythro-6,7-dihydrobiopterin + H2O</text>
        <dbReference type="Rhea" id="RHEA:11920"/>
        <dbReference type="ChEBI" id="CHEBI:15377"/>
        <dbReference type="ChEBI" id="CHEBI:15642"/>
        <dbReference type="ChEBI" id="CHEBI:43120"/>
        <dbReference type="EC" id="4.2.1.96"/>
    </reaction>
</comment>